<accession>A0A2T0B150</accession>
<proteinExistence type="predicted"/>
<dbReference type="RefSeq" id="WP_170063730.1">
    <property type="nucleotide sequence ID" value="NZ_PVXO01000066.1"/>
</dbReference>
<reference evidence="1 2" key="1">
    <citation type="submission" date="2018-03" db="EMBL/GenBank/DDBJ databases">
        <title>Genome sequence of Clostridium liquoris DSM 100320.</title>
        <authorList>
            <person name="Poehlein A."/>
            <person name="Daniel R."/>
        </authorList>
    </citation>
    <scope>NUCLEOTIDE SEQUENCE [LARGE SCALE GENOMIC DNA]</scope>
    <source>
        <strain evidence="1 2">DSM 100320</strain>
    </source>
</reference>
<dbReference type="EMBL" id="PVXO01000066">
    <property type="protein sequence ID" value="PRR77338.1"/>
    <property type="molecule type" value="Genomic_DNA"/>
</dbReference>
<organism evidence="1 2">
    <name type="scientific">Clostridium liquoris</name>
    <dbReference type="NCBI Taxonomy" id="1289519"/>
    <lineage>
        <taxon>Bacteria</taxon>
        <taxon>Bacillati</taxon>
        <taxon>Bacillota</taxon>
        <taxon>Clostridia</taxon>
        <taxon>Eubacteriales</taxon>
        <taxon>Clostridiaceae</taxon>
        <taxon>Clostridium</taxon>
    </lineage>
</organism>
<evidence type="ECO:0000313" key="1">
    <source>
        <dbReference type="EMBL" id="PRR77338.1"/>
    </source>
</evidence>
<comment type="caution">
    <text evidence="1">The sequence shown here is derived from an EMBL/GenBank/DDBJ whole genome shotgun (WGS) entry which is preliminary data.</text>
</comment>
<evidence type="ECO:0000313" key="2">
    <source>
        <dbReference type="Proteomes" id="UP000239706"/>
    </source>
</evidence>
<keyword evidence="2" id="KW-1185">Reference proteome</keyword>
<name>A0A2T0B150_9CLOT</name>
<gene>
    <name evidence="1" type="ORF">CLLI_25110</name>
</gene>
<protein>
    <submittedName>
        <fullName evidence="1">Uncharacterized protein</fullName>
    </submittedName>
</protein>
<sequence length="48" mass="5629">METVIEHIEGEYFICRRQDGVIINIPIKFLKEVKVGDVILLPDTRKRC</sequence>
<dbReference type="AlphaFoldDB" id="A0A2T0B150"/>
<dbReference type="Proteomes" id="UP000239706">
    <property type="component" value="Unassembled WGS sequence"/>
</dbReference>